<dbReference type="GO" id="GO:0004485">
    <property type="term" value="F:methylcrotonoyl-CoA carboxylase activity"/>
    <property type="evidence" value="ECO:0007669"/>
    <property type="project" value="TreeGrafter"/>
</dbReference>
<dbReference type="EMBL" id="KQ129725">
    <property type="protein sequence ID" value="KMS64516.1"/>
    <property type="molecule type" value="Genomic_DNA"/>
</dbReference>
<dbReference type="AlphaFoldDB" id="A0A0J7YLP7"/>
<keyword evidence="1" id="KW-0092">Biotin</keyword>
<dbReference type="InterPro" id="IPR011761">
    <property type="entry name" value="ATP-grasp"/>
</dbReference>
<keyword evidence="2" id="KW-0067">ATP-binding</keyword>
<protein>
    <recommendedName>
        <fullName evidence="3">ATP-grasp domain-containing protein</fullName>
    </recommendedName>
</protein>
<sequence>MTEDLREQMGQSAINAALSVNYVGAGTVEFIFDADTGEYFFMEMNTRLQVEHPVTEEIVRISNLSGSTDLVQLQFHVAAGLPLPFEQCNVKSSGH</sequence>
<dbReference type="InterPro" id="IPR005479">
    <property type="entry name" value="CPAse_ATP-bd"/>
</dbReference>
<dbReference type="Gene3D" id="3.30.470.20">
    <property type="entry name" value="ATP-grasp fold, B domain"/>
    <property type="match status" value="1"/>
</dbReference>
<evidence type="ECO:0000313" key="4">
    <source>
        <dbReference type="EMBL" id="KMS64516.1"/>
    </source>
</evidence>
<dbReference type="Pfam" id="PF02786">
    <property type="entry name" value="CPSase_L_D2"/>
    <property type="match status" value="1"/>
</dbReference>
<dbReference type="PROSITE" id="PS00867">
    <property type="entry name" value="CPSASE_2"/>
    <property type="match status" value="1"/>
</dbReference>
<keyword evidence="2" id="KW-0547">Nucleotide-binding</keyword>
<evidence type="ECO:0000313" key="5">
    <source>
        <dbReference type="Proteomes" id="UP000035740"/>
    </source>
</evidence>
<proteinExistence type="predicted"/>
<accession>A0A0J7YLP7</accession>
<dbReference type="PANTHER" id="PTHR18866:SF33">
    <property type="entry name" value="METHYLCROTONOYL-COA CARBOXYLASE SUBUNIT ALPHA, MITOCHONDRIAL-RELATED"/>
    <property type="match status" value="1"/>
</dbReference>
<evidence type="ECO:0000259" key="3">
    <source>
        <dbReference type="PROSITE" id="PS50975"/>
    </source>
</evidence>
<dbReference type="GO" id="GO:0005739">
    <property type="term" value="C:mitochondrion"/>
    <property type="evidence" value="ECO:0007669"/>
    <property type="project" value="TreeGrafter"/>
</dbReference>
<evidence type="ECO:0000256" key="2">
    <source>
        <dbReference type="PROSITE-ProRule" id="PRU00409"/>
    </source>
</evidence>
<dbReference type="Gramene" id="KMS64516">
    <property type="protein sequence ID" value="KMS64516"/>
    <property type="gene ID" value="BVRB_019480"/>
</dbReference>
<dbReference type="PROSITE" id="PS50975">
    <property type="entry name" value="ATP_GRASP"/>
    <property type="match status" value="1"/>
</dbReference>
<organism evidence="4 5">
    <name type="scientific">Beta vulgaris subsp. vulgaris</name>
    <name type="common">Beet</name>
    <dbReference type="NCBI Taxonomy" id="3555"/>
    <lineage>
        <taxon>Eukaryota</taxon>
        <taxon>Viridiplantae</taxon>
        <taxon>Streptophyta</taxon>
        <taxon>Embryophyta</taxon>
        <taxon>Tracheophyta</taxon>
        <taxon>Spermatophyta</taxon>
        <taxon>Magnoliopsida</taxon>
        <taxon>eudicotyledons</taxon>
        <taxon>Gunneridae</taxon>
        <taxon>Pentapetalae</taxon>
        <taxon>Caryophyllales</taxon>
        <taxon>Chenopodiaceae</taxon>
        <taxon>Betoideae</taxon>
        <taxon>Beta</taxon>
    </lineage>
</organism>
<evidence type="ECO:0000256" key="1">
    <source>
        <dbReference type="ARBA" id="ARBA00023267"/>
    </source>
</evidence>
<reference evidence="4 5" key="1">
    <citation type="journal article" date="2014" name="Nature">
        <title>The genome of the recently domesticated crop plant sugar beet (Beta vulgaris).</title>
        <authorList>
            <person name="Dohm J.C."/>
            <person name="Minoche A.E."/>
            <person name="Holtgrawe D."/>
            <person name="Capella-Gutierrez S."/>
            <person name="Zakrzewski F."/>
            <person name="Tafer H."/>
            <person name="Rupp O."/>
            <person name="Sorensen T.R."/>
            <person name="Stracke R."/>
            <person name="Reinhardt R."/>
            <person name="Goesmann A."/>
            <person name="Kraft T."/>
            <person name="Schulz B."/>
            <person name="Stadler P.F."/>
            <person name="Schmidt T."/>
            <person name="Gabaldon T."/>
            <person name="Lehrach H."/>
            <person name="Weisshaar B."/>
            <person name="Himmelbauer H."/>
        </authorList>
    </citation>
    <scope>NUCLEOTIDE SEQUENCE [LARGE SCALE GENOMIC DNA]</scope>
    <source>
        <tissue evidence="4">Taproot</tissue>
    </source>
</reference>
<feature type="non-terminal residue" evidence="4">
    <location>
        <position position="95"/>
    </location>
</feature>
<dbReference type="Proteomes" id="UP000035740">
    <property type="component" value="Unassembled WGS sequence"/>
</dbReference>
<dbReference type="OrthoDB" id="1742580at2759"/>
<dbReference type="SUPFAM" id="SSF56059">
    <property type="entry name" value="Glutathione synthetase ATP-binding domain-like"/>
    <property type="match status" value="1"/>
</dbReference>
<gene>
    <name evidence="4" type="ORF">BVRB_019480</name>
</gene>
<name>A0A0J7YLP7_BETVV</name>
<keyword evidence="5" id="KW-1185">Reference proteome</keyword>
<dbReference type="GO" id="GO:0005524">
    <property type="term" value="F:ATP binding"/>
    <property type="evidence" value="ECO:0007669"/>
    <property type="project" value="UniProtKB-UniRule"/>
</dbReference>
<dbReference type="PANTHER" id="PTHR18866">
    <property type="entry name" value="CARBOXYLASE:PYRUVATE/ACETYL-COA/PROPIONYL-COA CARBOXYLASE"/>
    <property type="match status" value="1"/>
</dbReference>
<dbReference type="InterPro" id="IPR050856">
    <property type="entry name" value="Biotin_carboxylase_complex"/>
</dbReference>
<dbReference type="GO" id="GO:0046872">
    <property type="term" value="F:metal ion binding"/>
    <property type="evidence" value="ECO:0007669"/>
    <property type="project" value="InterPro"/>
</dbReference>
<feature type="domain" description="ATP-grasp" evidence="3">
    <location>
        <begin position="1"/>
        <end position="79"/>
    </location>
</feature>